<organism evidence="1 2">
    <name type="scientific">Piloderma croceum (strain F 1598)</name>
    <dbReference type="NCBI Taxonomy" id="765440"/>
    <lineage>
        <taxon>Eukaryota</taxon>
        <taxon>Fungi</taxon>
        <taxon>Dikarya</taxon>
        <taxon>Basidiomycota</taxon>
        <taxon>Agaricomycotina</taxon>
        <taxon>Agaricomycetes</taxon>
        <taxon>Agaricomycetidae</taxon>
        <taxon>Atheliales</taxon>
        <taxon>Atheliaceae</taxon>
        <taxon>Piloderma</taxon>
    </lineage>
</organism>
<keyword evidence="2" id="KW-1185">Reference proteome</keyword>
<protein>
    <submittedName>
        <fullName evidence="1">Uncharacterized protein</fullName>
    </submittedName>
</protein>
<reference evidence="1 2" key="1">
    <citation type="submission" date="2014-04" db="EMBL/GenBank/DDBJ databases">
        <authorList>
            <consortium name="DOE Joint Genome Institute"/>
            <person name="Kuo A."/>
            <person name="Tarkka M."/>
            <person name="Buscot F."/>
            <person name="Kohler A."/>
            <person name="Nagy L.G."/>
            <person name="Floudas D."/>
            <person name="Copeland A."/>
            <person name="Barry K.W."/>
            <person name="Cichocki N."/>
            <person name="Veneault-Fourrey C."/>
            <person name="LaButti K."/>
            <person name="Lindquist E.A."/>
            <person name="Lipzen A."/>
            <person name="Lundell T."/>
            <person name="Morin E."/>
            <person name="Murat C."/>
            <person name="Sun H."/>
            <person name="Tunlid A."/>
            <person name="Henrissat B."/>
            <person name="Grigoriev I.V."/>
            <person name="Hibbett D.S."/>
            <person name="Martin F."/>
            <person name="Nordberg H.P."/>
            <person name="Cantor M.N."/>
            <person name="Hua S.X."/>
        </authorList>
    </citation>
    <scope>NUCLEOTIDE SEQUENCE [LARGE SCALE GENOMIC DNA]</scope>
    <source>
        <strain evidence="1 2">F 1598</strain>
    </source>
</reference>
<proteinExistence type="predicted"/>
<dbReference type="InParanoid" id="A0A0C3BFH4"/>
<dbReference type="Proteomes" id="UP000054166">
    <property type="component" value="Unassembled WGS sequence"/>
</dbReference>
<dbReference type="AlphaFoldDB" id="A0A0C3BFH4"/>
<evidence type="ECO:0000313" key="2">
    <source>
        <dbReference type="Proteomes" id="UP000054166"/>
    </source>
</evidence>
<dbReference type="HOGENOM" id="CLU_2184966_0_0_1"/>
<gene>
    <name evidence="1" type="ORF">PILCRDRAFT_657750</name>
</gene>
<reference evidence="2" key="2">
    <citation type="submission" date="2015-01" db="EMBL/GenBank/DDBJ databases">
        <title>Evolutionary Origins and Diversification of the Mycorrhizal Mutualists.</title>
        <authorList>
            <consortium name="DOE Joint Genome Institute"/>
            <consortium name="Mycorrhizal Genomics Consortium"/>
            <person name="Kohler A."/>
            <person name="Kuo A."/>
            <person name="Nagy L.G."/>
            <person name="Floudas D."/>
            <person name="Copeland A."/>
            <person name="Barry K.W."/>
            <person name="Cichocki N."/>
            <person name="Veneault-Fourrey C."/>
            <person name="LaButti K."/>
            <person name="Lindquist E.A."/>
            <person name="Lipzen A."/>
            <person name="Lundell T."/>
            <person name="Morin E."/>
            <person name="Murat C."/>
            <person name="Riley R."/>
            <person name="Ohm R."/>
            <person name="Sun H."/>
            <person name="Tunlid A."/>
            <person name="Henrissat B."/>
            <person name="Grigoriev I.V."/>
            <person name="Hibbett D.S."/>
            <person name="Martin F."/>
        </authorList>
    </citation>
    <scope>NUCLEOTIDE SEQUENCE [LARGE SCALE GENOMIC DNA]</scope>
    <source>
        <strain evidence="2">F 1598</strain>
    </source>
</reference>
<sequence>MRTYLLVPESIPECSQIAAGQLKTLRQLNERSTTHAARGRDFSHGSNLKFRNFGSEVVVNVTRLTPCIVKKSRLVVIVAVRQHITRLSVIVDSLVVDLGSGTAGHPYPT</sequence>
<evidence type="ECO:0000313" key="1">
    <source>
        <dbReference type="EMBL" id="KIM76062.1"/>
    </source>
</evidence>
<accession>A0A0C3BFH4</accession>
<dbReference type="EMBL" id="KN833039">
    <property type="protein sequence ID" value="KIM76062.1"/>
    <property type="molecule type" value="Genomic_DNA"/>
</dbReference>
<name>A0A0C3BFH4_PILCF</name>